<dbReference type="InterPro" id="IPR036770">
    <property type="entry name" value="Ankyrin_rpt-contain_sf"/>
</dbReference>
<sequence length="272" mass="30640">MLDLFQNYIWAAAEATGDKVKMPDDLDEDWIRWSADKWPGAIRGALVADDLSMLQRAVFPPTLSDYPPPALSKRFTFMRGADLSTSTILTGLQWSAKSPAMWGYLTQLGARPILHMPRMDKEYARHGDLALLRHYRTRVGATRRSPPQDVPLDWACRHCYEDVVDYLLEEYTSSGQDPPRSNFSLFPARAGSVRIMAKLIDAAVLSSEQHAGRRLLVEVVRGENQAMLELLVRKGFVFTPEDRKYAAERASKSGLDSMVDYLKSWETTASPG</sequence>
<dbReference type="Gene3D" id="1.25.40.20">
    <property type="entry name" value="Ankyrin repeat-containing domain"/>
    <property type="match status" value="1"/>
</dbReference>
<accession>A0ABR1TNH0</accession>
<organism evidence="1 2">
    <name type="scientific">Apiospora saccharicola</name>
    <dbReference type="NCBI Taxonomy" id="335842"/>
    <lineage>
        <taxon>Eukaryota</taxon>
        <taxon>Fungi</taxon>
        <taxon>Dikarya</taxon>
        <taxon>Ascomycota</taxon>
        <taxon>Pezizomycotina</taxon>
        <taxon>Sordariomycetes</taxon>
        <taxon>Xylariomycetidae</taxon>
        <taxon>Amphisphaeriales</taxon>
        <taxon>Apiosporaceae</taxon>
        <taxon>Apiospora</taxon>
    </lineage>
</organism>
<evidence type="ECO:0000313" key="2">
    <source>
        <dbReference type="Proteomes" id="UP001446871"/>
    </source>
</evidence>
<evidence type="ECO:0000313" key="1">
    <source>
        <dbReference type="EMBL" id="KAK8047450.1"/>
    </source>
</evidence>
<comment type="caution">
    <text evidence="1">The sequence shown here is derived from an EMBL/GenBank/DDBJ whole genome shotgun (WGS) entry which is preliminary data.</text>
</comment>
<dbReference type="Proteomes" id="UP001446871">
    <property type="component" value="Unassembled WGS sequence"/>
</dbReference>
<gene>
    <name evidence="1" type="ORF">PG996_015514</name>
</gene>
<name>A0ABR1TNH0_9PEZI</name>
<protein>
    <submittedName>
        <fullName evidence="1">Uncharacterized protein</fullName>
    </submittedName>
</protein>
<reference evidence="1 2" key="1">
    <citation type="submission" date="2023-01" db="EMBL/GenBank/DDBJ databases">
        <title>Analysis of 21 Apiospora genomes using comparative genomics revels a genus with tremendous synthesis potential of carbohydrate active enzymes and secondary metabolites.</title>
        <authorList>
            <person name="Sorensen T."/>
        </authorList>
    </citation>
    <scope>NUCLEOTIDE SEQUENCE [LARGE SCALE GENOMIC DNA]</scope>
    <source>
        <strain evidence="1 2">CBS 83171</strain>
    </source>
</reference>
<proteinExistence type="predicted"/>
<keyword evidence="2" id="KW-1185">Reference proteome</keyword>
<dbReference type="EMBL" id="JAQQWM010000009">
    <property type="protein sequence ID" value="KAK8047450.1"/>
    <property type="molecule type" value="Genomic_DNA"/>
</dbReference>